<dbReference type="GO" id="GO:0005524">
    <property type="term" value="F:ATP binding"/>
    <property type="evidence" value="ECO:0007669"/>
    <property type="project" value="UniProtKB-UniRule"/>
</dbReference>
<dbReference type="NCBIfam" id="NF004398">
    <property type="entry name" value="PRK05756.1"/>
    <property type="match status" value="1"/>
</dbReference>
<reference evidence="12 15" key="2">
    <citation type="submission" date="2019-08" db="EMBL/GenBank/DDBJ databases">
        <title>Prevalence, distribution, and phylogeny of type two toxin-antitoxin genes possessed by Cronobacter species where C. sakazakii homologs follow sequence type lineages.</title>
        <authorList>
            <person name="Finkelstein S."/>
            <person name="Negrete F."/>
            <person name="Jang H."/>
            <person name="Gopinath G.R."/>
            <person name="Tall B.D."/>
        </authorList>
    </citation>
    <scope>NUCLEOTIDE SEQUENCE [LARGE SCALE GENOMIC DNA]</scope>
    <source>
        <strain evidence="12 15">MOD1_GK1257</strain>
    </source>
</reference>
<evidence type="ECO:0000256" key="6">
    <source>
        <dbReference type="ARBA" id="ARBA00022840"/>
    </source>
</evidence>
<feature type="binding site" evidence="10">
    <location>
        <position position="9"/>
    </location>
    <ligand>
        <name>substrate</name>
    </ligand>
</feature>
<organism evidence="13 14">
    <name type="scientific">Cronobacter muytjensii</name>
    <dbReference type="NCBI Taxonomy" id="413501"/>
    <lineage>
        <taxon>Bacteria</taxon>
        <taxon>Pseudomonadati</taxon>
        <taxon>Pseudomonadota</taxon>
        <taxon>Gammaproteobacteria</taxon>
        <taxon>Enterobacterales</taxon>
        <taxon>Enterobacteriaceae</taxon>
        <taxon>Cronobacter</taxon>
    </lineage>
</organism>
<comment type="function">
    <text evidence="10">Pyridoxal kinase involved in the salvage pathway of pyridoxal 5'-phosphate (PLP). Catalyzes the phosphorylation of pyridoxal to PLP.</text>
</comment>
<evidence type="ECO:0000256" key="10">
    <source>
        <dbReference type="HAMAP-Rule" id="MF_01639"/>
    </source>
</evidence>
<keyword evidence="5 10" id="KW-0418">Kinase</keyword>
<dbReference type="NCBIfam" id="TIGR00687">
    <property type="entry name" value="pyridox_kin"/>
    <property type="match status" value="1"/>
</dbReference>
<evidence type="ECO:0000256" key="4">
    <source>
        <dbReference type="ARBA" id="ARBA00022741"/>
    </source>
</evidence>
<evidence type="ECO:0000256" key="5">
    <source>
        <dbReference type="ARBA" id="ARBA00022777"/>
    </source>
</evidence>
<comment type="caution">
    <text evidence="13">The sequence shown here is derived from an EMBL/GenBank/DDBJ whole genome shotgun (WGS) entry which is preliminary data.</text>
</comment>
<feature type="binding site" evidence="10">
    <location>
        <position position="148"/>
    </location>
    <ligand>
        <name>ATP</name>
        <dbReference type="ChEBI" id="CHEBI:30616"/>
    </ligand>
</feature>
<dbReference type="EMBL" id="WAGD01000052">
    <property type="protein sequence ID" value="KAB0875157.1"/>
    <property type="molecule type" value="Genomic_DNA"/>
</dbReference>
<dbReference type="RefSeq" id="WP_075192098.1">
    <property type="nucleotide sequence ID" value="NZ_JADKNN010000048.1"/>
</dbReference>
<dbReference type="AlphaFoldDB" id="A0A2T7B0A3"/>
<name>A0A2T7B0A3_9ENTR</name>
<dbReference type="Proteomes" id="UP000469927">
    <property type="component" value="Unassembled WGS sequence"/>
</dbReference>
<dbReference type="EC" id="2.7.1.35" evidence="10"/>
<dbReference type="GO" id="GO:0005829">
    <property type="term" value="C:cytosol"/>
    <property type="evidence" value="ECO:0007669"/>
    <property type="project" value="TreeGrafter"/>
</dbReference>
<protein>
    <recommendedName>
        <fullName evidence="10">Pyridoxal kinase PdxY</fullName>
        <shortName evidence="10">PL kinase</shortName>
        <ecNumber evidence="10">2.7.1.35</ecNumber>
    </recommendedName>
</protein>
<feature type="binding site" evidence="10">
    <location>
        <position position="223"/>
    </location>
    <ligand>
        <name>substrate</name>
    </ligand>
</feature>
<evidence type="ECO:0000256" key="9">
    <source>
        <dbReference type="ARBA" id="ARBA00061702"/>
    </source>
</evidence>
<feature type="binding site" evidence="10">
    <location>
        <position position="143"/>
    </location>
    <ligand>
        <name>ATP</name>
        <dbReference type="ChEBI" id="CHEBI:30616"/>
    </ligand>
</feature>
<keyword evidence="7 10" id="KW-0460">Magnesium</keyword>
<dbReference type="Gene3D" id="3.40.1190.20">
    <property type="match status" value="1"/>
</dbReference>
<evidence type="ECO:0000256" key="1">
    <source>
        <dbReference type="ARBA" id="ARBA00005210"/>
    </source>
</evidence>
<proteinExistence type="inferred from homology"/>
<feature type="domain" description="Pyridoxamine kinase/Phosphomethylpyrimidine kinase" evidence="11">
    <location>
        <begin position="64"/>
        <end position="255"/>
    </location>
</feature>
<dbReference type="UniPathway" id="UPA01068">
    <property type="reaction ID" value="UER00298"/>
</dbReference>
<evidence type="ECO:0000256" key="2">
    <source>
        <dbReference type="ARBA" id="ARBA00011738"/>
    </source>
</evidence>
<dbReference type="InterPro" id="IPR004625">
    <property type="entry name" value="PyrdxlKinase"/>
</dbReference>
<reference evidence="13 14" key="1">
    <citation type="submission" date="2016-12" db="EMBL/GenBank/DDBJ databases">
        <title>Analysis of the Molecular Diversity Among Cronobacter Species Isolated from Filth Flies Using a Pan Genomic DNA Microarray.</title>
        <authorList>
            <person name="Pava-Ripoll M."/>
            <person name="Tall B."/>
            <person name="Farber J."/>
            <person name="Fanning S."/>
            <person name="Lehner A."/>
            <person name="Stephan R."/>
            <person name="Pagotto F."/>
            <person name="Iverson C."/>
            <person name="Ziobro G."/>
            <person name="Miller A."/>
            <person name="Pearson R."/>
            <person name="Yan Q."/>
            <person name="Kim M."/>
            <person name="Jeong S."/>
            <person name="Park J."/>
            <person name="Jun S."/>
            <person name="Choi H."/>
            <person name="Chung T."/>
            <person name="Yoo Y."/>
            <person name="Park E."/>
            <person name="Hwang S."/>
            <person name="Lee B."/>
            <person name="Sathyamoorthy V."/>
            <person name="Carter L."/>
            <person name="Mammel M."/>
            <person name="Jackson S."/>
            <person name="Kothary M."/>
            <person name="Patel I."/>
            <person name="Grim C."/>
            <person name="Gopinath G."/>
            <person name="Gangiredla J."/>
            <person name="Chase H."/>
        </authorList>
    </citation>
    <scope>NUCLEOTIDE SEQUENCE [LARGE SCALE GENOMIC DNA]</scope>
    <source>
        <strain evidence="13 14">MOD1-Md1s</strain>
    </source>
</reference>
<dbReference type="GO" id="GO:0008478">
    <property type="term" value="F:pyridoxal kinase activity"/>
    <property type="evidence" value="ECO:0007669"/>
    <property type="project" value="UniProtKB-UniRule"/>
</dbReference>
<dbReference type="HAMAP" id="MF_01639">
    <property type="entry name" value="PdxY"/>
    <property type="match status" value="1"/>
</dbReference>
<comment type="similarity">
    <text evidence="9 10">Belongs to the pyridoxine kinase family. PdxY subfamily.</text>
</comment>
<dbReference type="GO" id="GO:0009443">
    <property type="term" value="P:pyridoxal 5'-phosphate salvage"/>
    <property type="evidence" value="ECO:0007669"/>
    <property type="project" value="UniProtKB-UniRule"/>
</dbReference>
<dbReference type="EMBL" id="MSAE01000001">
    <property type="protein sequence ID" value="PUX18448.1"/>
    <property type="molecule type" value="Genomic_DNA"/>
</dbReference>
<dbReference type="OrthoDB" id="9800808at2"/>
<dbReference type="SUPFAM" id="SSF53613">
    <property type="entry name" value="Ribokinase-like"/>
    <property type="match status" value="1"/>
</dbReference>
<accession>A0A2T7B0A3</accession>
<dbReference type="CDD" id="cd01173">
    <property type="entry name" value="pyridoxal_pyridoxamine_kinase"/>
    <property type="match status" value="1"/>
</dbReference>
<evidence type="ECO:0000256" key="7">
    <source>
        <dbReference type="ARBA" id="ARBA00022842"/>
    </source>
</evidence>
<comment type="cofactor">
    <cofactor evidence="10">
        <name>Mg(2+)</name>
        <dbReference type="ChEBI" id="CHEBI:18420"/>
    </cofactor>
</comment>
<evidence type="ECO:0000313" key="13">
    <source>
        <dbReference type="EMBL" id="PUX18448.1"/>
    </source>
</evidence>
<evidence type="ECO:0000313" key="12">
    <source>
        <dbReference type="EMBL" id="KAB0875157.1"/>
    </source>
</evidence>
<sequence length="286" mass="30933">MKNILAIQSHVVFGHAGNSAAEFPMRRLGANVWPLNTVQFSNHTQYGQWTGAVMPPSHLTEIVQGIAAIGQLSRCDAVLSGYLGSAEQGEQILEIVRQVKAANPKAKYFCDPVMGHPEKGCIVAPGVAEFHARAALPASDIIAPNLLELEMLSGHAVASVDEAVTTARELIARGPQIVLVKHLARAGYQQDRFEMLLVTAAEAWHISRPLVDFGARQPVGVGDVTSGLLLVKLLQGATLREALEHVTAAVYDIMVTTKRMEEYELQVVAAQDGIAQPEHYFTAMKL</sequence>
<feature type="binding site" evidence="10">
    <location>
        <position position="181"/>
    </location>
    <ligand>
        <name>ATP</name>
        <dbReference type="ChEBI" id="CHEBI:30616"/>
    </ligand>
</feature>
<evidence type="ECO:0000256" key="8">
    <source>
        <dbReference type="ARBA" id="ARBA00049293"/>
    </source>
</evidence>
<dbReference type="PANTHER" id="PTHR10534:SF2">
    <property type="entry name" value="PYRIDOXAL KINASE"/>
    <property type="match status" value="1"/>
</dbReference>
<dbReference type="FunFam" id="3.40.1190.20:FF:000008">
    <property type="entry name" value="Pyridoxal kinase PdxY"/>
    <property type="match status" value="1"/>
</dbReference>
<dbReference type="InterPro" id="IPR029056">
    <property type="entry name" value="Ribokinase-like"/>
</dbReference>
<dbReference type="PANTHER" id="PTHR10534">
    <property type="entry name" value="PYRIDOXAL KINASE"/>
    <property type="match status" value="1"/>
</dbReference>
<comment type="subunit">
    <text evidence="2 10">Homodimer.</text>
</comment>
<keyword evidence="4 10" id="KW-0547">Nucleotide-binding</keyword>
<gene>
    <name evidence="10 12" type="primary">pdxY</name>
    <name evidence="13" type="ORF">AUN14_00530</name>
    <name evidence="12" type="ORF">FZI19_16290</name>
</gene>
<dbReference type="InterPro" id="IPR013749">
    <property type="entry name" value="PM/HMP-P_kinase-1"/>
</dbReference>
<comment type="pathway">
    <text evidence="1 10">Cofactor metabolism; pyridoxal 5'-phosphate salvage; pyridoxal 5'-phosphate from pyridoxal: step 1/1.</text>
</comment>
<evidence type="ECO:0000256" key="3">
    <source>
        <dbReference type="ARBA" id="ARBA00022679"/>
    </source>
</evidence>
<feature type="binding site" evidence="10">
    <location>
        <begin position="208"/>
        <end position="211"/>
    </location>
    <ligand>
        <name>ATP</name>
        <dbReference type="ChEBI" id="CHEBI:30616"/>
    </ligand>
</feature>
<keyword evidence="6 10" id="KW-0067">ATP-binding</keyword>
<evidence type="ECO:0000313" key="15">
    <source>
        <dbReference type="Proteomes" id="UP000469927"/>
    </source>
</evidence>
<dbReference type="GO" id="GO:0000287">
    <property type="term" value="F:magnesium ion binding"/>
    <property type="evidence" value="ECO:0007669"/>
    <property type="project" value="UniProtKB-UniRule"/>
</dbReference>
<dbReference type="Proteomes" id="UP000244378">
    <property type="component" value="Unassembled WGS sequence"/>
</dbReference>
<evidence type="ECO:0000259" key="11">
    <source>
        <dbReference type="Pfam" id="PF08543"/>
    </source>
</evidence>
<feature type="binding site" evidence="10">
    <location>
        <position position="111"/>
    </location>
    <ligand>
        <name>ATP</name>
        <dbReference type="ChEBI" id="CHEBI:30616"/>
    </ligand>
</feature>
<keyword evidence="15" id="KW-1185">Reference proteome</keyword>
<evidence type="ECO:0000313" key="14">
    <source>
        <dbReference type="Proteomes" id="UP000244378"/>
    </source>
</evidence>
<dbReference type="InterPro" id="IPR023685">
    <property type="entry name" value="Pyridoxal_kinase_PdxY"/>
</dbReference>
<dbReference type="Pfam" id="PF08543">
    <property type="entry name" value="Phos_pyr_kin"/>
    <property type="match status" value="1"/>
</dbReference>
<keyword evidence="3 10" id="KW-0808">Transferase</keyword>
<comment type="catalytic activity">
    <reaction evidence="8 10">
        <text>pyridoxal + ATP = pyridoxal 5'-phosphate + ADP + H(+)</text>
        <dbReference type="Rhea" id="RHEA:10224"/>
        <dbReference type="ChEBI" id="CHEBI:15378"/>
        <dbReference type="ChEBI" id="CHEBI:17310"/>
        <dbReference type="ChEBI" id="CHEBI:30616"/>
        <dbReference type="ChEBI" id="CHEBI:456216"/>
        <dbReference type="ChEBI" id="CHEBI:597326"/>
        <dbReference type="EC" id="2.7.1.35"/>
    </reaction>
</comment>
<feature type="binding site" evidence="10">
    <location>
        <begin position="44"/>
        <end position="45"/>
    </location>
    <ligand>
        <name>substrate</name>
    </ligand>
</feature>